<dbReference type="SUPFAM" id="SSF56349">
    <property type="entry name" value="DNA breaking-rejoining enzymes"/>
    <property type="match status" value="1"/>
</dbReference>
<feature type="domain" description="Tyr recombinase" evidence="5">
    <location>
        <begin position="179"/>
        <end position="385"/>
    </location>
</feature>
<dbReference type="GO" id="GO:0015074">
    <property type="term" value="P:DNA integration"/>
    <property type="evidence" value="ECO:0007669"/>
    <property type="project" value="UniProtKB-KW"/>
</dbReference>
<dbReference type="GO" id="GO:0006310">
    <property type="term" value="P:DNA recombination"/>
    <property type="evidence" value="ECO:0007669"/>
    <property type="project" value="UniProtKB-KW"/>
</dbReference>
<organism evidence="6 7">
    <name type="scientific">Tsukamurella spumae</name>
    <dbReference type="NCBI Taxonomy" id="44753"/>
    <lineage>
        <taxon>Bacteria</taxon>
        <taxon>Bacillati</taxon>
        <taxon>Actinomycetota</taxon>
        <taxon>Actinomycetes</taxon>
        <taxon>Mycobacteriales</taxon>
        <taxon>Tsukamurellaceae</taxon>
        <taxon>Tsukamurella</taxon>
    </lineage>
</organism>
<comment type="similarity">
    <text evidence="1">Belongs to the 'phage' integrase family.</text>
</comment>
<protein>
    <submittedName>
        <fullName evidence="6">Tyrosine-type recombinase/integrase</fullName>
    </submittedName>
</protein>
<name>A0A846WWY9_9ACTN</name>
<comment type="caution">
    <text evidence="6">The sequence shown here is derived from an EMBL/GenBank/DDBJ whole genome shotgun (WGS) entry which is preliminary data.</text>
</comment>
<reference evidence="6 7" key="1">
    <citation type="submission" date="2020-04" db="EMBL/GenBank/DDBJ databases">
        <title>MicrobeNet Type strains.</title>
        <authorList>
            <person name="Nicholson A.C."/>
        </authorList>
    </citation>
    <scope>NUCLEOTIDE SEQUENCE [LARGE SCALE GENOMIC DNA]</scope>
    <source>
        <strain evidence="6 7">DSM 44113</strain>
    </source>
</reference>
<dbReference type="Proteomes" id="UP000582646">
    <property type="component" value="Unassembled WGS sequence"/>
</dbReference>
<gene>
    <name evidence="6" type="ORF">HF999_00105</name>
</gene>
<dbReference type="InterPro" id="IPR058717">
    <property type="entry name" value="Phage_L5_Integrase_N"/>
</dbReference>
<evidence type="ECO:0000259" key="5">
    <source>
        <dbReference type="PROSITE" id="PS51898"/>
    </source>
</evidence>
<dbReference type="InterPro" id="IPR002104">
    <property type="entry name" value="Integrase_catalytic"/>
</dbReference>
<keyword evidence="7" id="KW-1185">Reference proteome</keyword>
<dbReference type="PANTHER" id="PTHR30629">
    <property type="entry name" value="PROPHAGE INTEGRASE"/>
    <property type="match status" value="1"/>
</dbReference>
<dbReference type="GO" id="GO:0003677">
    <property type="term" value="F:DNA binding"/>
    <property type="evidence" value="ECO:0007669"/>
    <property type="project" value="UniProtKB-KW"/>
</dbReference>
<evidence type="ECO:0000256" key="4">
    <source>
        <dbReference type="ARBA" id="ARBA00023172"/>
    </source>
</evidence>
<keyword evidence="3" id="KW-0238">DNA-binding</keyword>
<proteinExistence type="inferred from homology"/>
<dbReference type="PROSITE" id="PS51898">
    <property type="entry name" value="TYR_RECOMBINASE"/>
    <property type="match status" value="1"/>
</dbReference>
<evidence type="ECO:0000256" key="1">
    <source>
        <dbReference type="ARBA" id="ARBA00008857"/>
    </source>
</evidence>
<dbReference type="InterPro" id="IPR013762">
    <property type="entry name" value="Integrase-like_cat_sf"/>
</dbReference>
<evidence type="ECO:0000256" key="3">
    <source>
        <dbReference type="ARBA" id="ARBA00023125"/>
    </source>
</evidence>
<evidence type="ECO:0000256" key="2">
    <source>
        <dbReference type="ARBA" id="ARBA00022908"/>
    </source>
</evidence>
<dbReference type="InterPro" id="IPR010998">
    <property type="entry name" value="Integrase_recombinase_N"/>
</dbReference>
<dbReference type="Pfam" id="PF00589">
    <property type="entry name" value="Phage_integrase"/>
    <property type="match status" value="1"/>
</dbReference>
<dbReference type="Gene3D" id="1.10.150.130">
    <property type="match status" value="1"/>
</dbReference>
<dbReference type="InterPro" id="IPR011010">
    <property type="entry name" value="DNA_brk_join_enz"/>
</dbReference>
<dbReference type="InterPro" id="IPR050808">
    <property type="entry name" value="Phage_Integrase"/>
</dbReference>
<evidence type="ECO:0000313" key="7">
    <source>
        <dbReference type="Proteomes" id="UP000582646"/>
    </source>
</evidence>
<dbReference type="AlphaFoldDB" id="A0A846WWY9"/>
<keyword evidence="2" id="KW-0229">DNA integration</keyword>
<dbReference type="CDD" id="cd00397">
    <property type="entry name" value="DNA_BRE_C"/>
    <property type="match status" value="1"/>
</dbReference>
<dbReference type="Gene3D" id="1.10.443.10">
    <property type="entry name" value="Intergrase catalytic core"/>
    <property type="match status" value="1"/>
</dbReference>
<dbReference type="RefSeq" id="WP_168543916.1">
    <property type="nucleotide sequence ID" value="NZ_BAAAKS010000031.1"/>
</dbReference>
<evidence type="ECO:0000313" key="6">
    <source>
        <dbReference type="EMBL" id="NKY16785.1"/>
    </source>
</evidence>
<accession>A0A846WWY9</accession>
<dbReference type="EMBL" id="JAAXOQ010000001">
    <property type="protein sequence ID" value="NKY16785.1"/>
    <property type="molecule type" value="Genomic_DNA"/>
</dbReference>
<sequence>MARAKRGFGTVRKQRSGRYQAQYTGPDGVRYPLGTYGTARQADAALSKVRVAIDYGTWVSPAEQARLDAEAEAAAEAHRLTVAEYAEQWIPTLKSHSHRHNSASRFRLHINPVLGDTALADLTRELCDSWYRGCCPKYPTQRARCYENLRAMLNDAVDRGLIGTNPLRIKGASTVSAARKPQTASLEQLTALMDAMPEQDRAGILIAAWCGLRAGEVTALQRQDAATDPAASVPKAPTVRLWIRRHLVQNRGRSAGEPSLLIVTGSKASGIEEAVVVPPHIVPELWEHLDRFVAEHPRAWLFPSRTDPEAPLHPSTLDNAWQKAKRSAGLAQFTYHDLRRTGMTITAESGATLAEMMARLRHRTITAAQRYIVQAQGADVRVAERISAKAAPVARPAAPPRPVAAAIDPVEAEVQRRVQERLRELGIEE</sequence>
<keyword evidence="4" id="KW-0233">DNA recombination</keyword>
<dbReference type="Pfam" id="PF26003">
    <property type="entry name" value="Integrase_N_phage"/>
    <property type="match status" value="1"/>
</dbReference>
<dbReference type="PANTHER" id="PTHR30629:SF2">
    <property type="entry name" value="PROPHAGE INTEGRASE INTS-RELATED"/>
    <property type="match status" value="1"/>
</dbReference>